<feature type="transmembrane region" description="Helical" evidence="2">
    <location>
        <begin position="27"/>
        <end position="48"/>
    </location>
</feature>
<feature type="transmembrane region" description="Helical" evidence="2">
    <location>
        <begin position="211"/>
        <end position="234"/>
    </location>
</feature>
<name>A0AA39HIR8_9BILA</name>
<comment type="similarity">
    <text evidence="1">Belongs to the nematode receptor-like protein sre family.</text>
</comment>
<feature type="transmembrane region" description="Helical" evidence="2">
    <location>
        <begin position="60"/>
        <end position="84"/>
    </location>
</feature>
<feature type="transmembrane region" description="Helical" evidence="2">
    <location>
        <begin position="135"/>
        <end position="156"/>
    </location>
</feature>
<evidence type="ECO:0000313" key="4">
    <source>
        <dbReference type="Proteomes" id="UP001175271"/>
    </source>
</evidence>
<feature type="transmembrane region" description="Helical" evidence="2">
    <location>
        <begin position="104"/>
        <end position="123"/>
    </location>
</feature>
<keyword evidence="2" id="KW-1133">Transmembrane helix</keyword>
<dbReference type="PANTHER" id="PTHR47518">
    <property type="entry name" value="SERPENTINE RECEPTOR CLASS EPSILON-13-RELATED"/>
    <property type="match status" value="1"/>
</dbReference>
<evidence type="ECO:0000256" key="1">
    <source>
        <dbReference type="ARBA" id="ARBA00006803"/>
    </source>
</evidence>
<accession>A0AA39HIR8</accession>
<gene>
    <name evidence="3" type="ORF">QR680_018431</name>
</gene>
<dbReference type="EMBL" id="JAUCMV010000004">
    <property type="protein sequence ID" value="KAK0406200.1"/>
    <property type="molecule type" value="Genomic_DNA"/>
</dbReference>
<dbReference type="Proteomes" id="UP001175271">
    <property type="component" value="Unassembled WGS sequence"/>
</dbReference>
<reference evidence="3" key="1">
    <citation type="submission" date="2023-06" db="EMBL/GenBank/DDBJ databases">
        <title>Genomic analysis of the entomopathogenic nematode Steinernema hermaphroditum.</title>
        <authorList>
            <person name="Schwarz E.M."/>
            <person name="Heppert J.K."/>
            <person name="Baniya A."/>
            <person name="Schwartz H.T."/>
            <person name="Tan C.-H."/>
            <person name="Antoshechkin I."/>
            <person name="Sternberg P.W."/>
            <person name="Goodrich-Blair H."/>
            <person name="Dillman A.R."/>
        </authorList>
    </citation>
    <scope>NUCLEOTIDE SEQUENCE</scope>
    <source>
        <strain evidence="3">PS9179</strain>
        <tissue evidence="3">Whole animal</tissue>
    </source>
</reference>
<proteinExistence type="inferred from homology"/>
<evidence type="ECO:0000256" key="2">
    <source>
        <dbReference type="SAM" id="Phobius"/>
    </source>
</evidence>
<sequence length="320" mass="36149">MGTVEATQVRMAHFHVHGTQFLRPLDYVELVLICLSFAIHAVYAFVTVRRHVVHVNLKIIYLSISFTISVFLFSRLLDIAMIIFDVHEDNVLHNCVHILHESSYTSIASTFLLISIERLFATLKSDSYEQTKSPAKVIVAFVVLYAISILIAYLVHIADTGFTILVIYVTICDTVTIVVTVGLLVFNIRAFKLTTRSDIRLSQRYQIRENIKVIMIAIPVNVLQIIAVTVALVAVWNMLLSENPDEGDRPSQRIYNISIILFALLMPIVARVMNAVGRRVIFKNPGASIVSIGVARKVESKQQGRAESHLYFKMLHNAWK</sequence>
<dbReference type="GO" id="GO:0007606">
    <property type="term" value="P:sensory perception of chemical stimulus"/>
    <property type="evidence" value="ECO:0007669"/>
    <property type="project" value="InterPro"/>
</dbReference>
<organism evidence="3 4">
    <name type="scientific">Steinernema hermaphroditum</name>
    <dbReference type="NCBI Taxonomy" id="289476"/>
    <lineage>
        <taxon>Eukaryota</taxon>
        <taxon>Metazoa</taxon>
        <taxon>Ecdysozoa</taxon>
        <taxon>Nematoda</taxon>
        <taxon>Chromadorea</taxon>
        <taxon>Rhabditida</taxon>
        <taxon>Tylenchina</taxon>
        <taxon>Panagrolaimomorpha</taxon>
        <taxon>Strongyloidoidea</taxon>
        <taxon>Steinernematidae</taxon>
        <taxon>Steinernema</taxon>
    </lineage>
</organism>
<keyword evidence="2" id="KW-0812">Transmembrane</keyword>
<keyword evidence="4" id="KW-1185">Reference proteome</keyword>
<comment type="caution">
    <text evidence="3">The sequence shown here is derived from an EMBL/GenBank/DDBJ whole genome shotgun (WGS) entry which is preliminary data.</text>
</comment>
<dbReference type="InterPro" id="IPR004151">
    <property type="entry name" value="7TM_GPCR_serpentine_rcpt_Sre"/>
</dbReference>
<dbReference type="Pfam" id="PF03125">
    <property type="entry name" value="Sre"/>
    <property type="match status" value="1"/>
</dbReference>
<evidence type="ECO:0000313" key="3">
    <source>
        <dbReference type="EMBL" id="KAK0406200.1"/>
    </source>
</evidence>
<dbReference type="PANTHER" id="PTHR47518:SF9">
    <property type="entry name" value="SERPENTINE RECEPTOR, CLASS T"/>
    <property type="match status" value="1"/>
</dbReference>
<dbReference type="AlphaFoldDB" id="A0AA39HIR8"/>
<keyword evidence="2" id="KW-0472">Membrane</keyword>
<feature type="transmembrane region" description="Helical" evidence="2">
    <location>
        <begin position="254"/>
        <end position="273"/>
    </location>
</feature>
<dbReference type="InterPro" id="IPR052854">
    <property type="entry name" value="Serpentine_rcpt_epsilon"/>
</dbReference>
<dbReference type="GO" id="GO:0016020">
    <property type="term" value="C:membrane"/>
    <property type="evidence" value="ECO:0007669"/>
    <property type="project" value="InterPro"/>
</dbReference>
<protein>
    <submittedName>
        <fullName evidence="3">Uncharacterized protein</fullName>
    </submittedName>
</protein>
<feature type="transmembrane region" description="Helical" evidence="2">
    <location>
        <begin position="162"/>
        <end position="190"/>
    </location>
</feature>